<evidence type="ECO:0000256" key="6">
    <source>
        <dbReference type="ARBA" id="ARBA00022822"/>
    </source>
</evidence>
<name>A0A953LDF8_9BACT</name>
<dbReference type="EMBL" id="JAHVHU010000010">
    <property type="protein sequence ID" value="MBY5958814.1"/>
    <property type="molecule type" value="Genomic_DNA"/>
</dbReference>
<accession>A0A953LDF8</accession>
<organism evidence="10 11">
    <name type="scientific">Membranihabitans marinus</name>
    <dbReference type="NCBI Taxonomy" id="1227546"/>
    <lineage>
        <taxon>Bacteria</taxon>
        <taxon>Pseudomonadati</taxon>
        <taxon>Bacteroidota</taxon>
        <taxon>Saprospiria</taxon>
        <taxon>Saprospirales</taxon>
        <taxon>Saprospiraceae</taxon>
        <taxon>Membranihabitans</taxon>
    </lineage>
</organism>
<dbReference type="EC" id="4.1.1.48" evidence="3"/>
<dbReference type="InterPro" id="IPR045186">
    <property type="entry name" value="Indole-3-glycerol_P_synth"/>
</dbReference>
<dbReference type="AlphaFoldDB" id="A0A953LDF8"/>
<evidence type="ECO:0000256" key="3">
    <source>
        <dbReference type="ARBA" id="ARBA00012362"/>
    </source>
</evidence>
<protein>
    <recommendedName>
        <fullName evidence="3">indole-3-glycerol-phosphate synthase</fullName>
        <ecNumber evidence="3">4.1.1.48</ecNumber>
    </recommendedName>
</protein>
<evidence type="ECO:0000256" key="8">
    <source>
        <dbReference type="ARBA" id="ARBA00023239"/>
    </source>
</evidence>
<evidence type="ECO:0000256" key="1">
    <source>
        <dbReference type="ARBA" id="ARBA00001633"/>
    </source>
</evidence>
<dbReference type="InterPro" id="IPR013785">
    <property type="entry name" value="Aldolase_TIM"/>
</dbReference>
<dbReference type="GO" id="GO:0004425">
    <property type="term" value="F:indole-3-glycerol-phosphate synthase activity"/>
    <property type="evidence" value="ECO:0007669"/>
    <property type="project" value="UniProtKB-EC"/>
</dbReference>
<keyword evidence="6" id="KW-0822">Tryptophan biosynthesis</keyword>
<comment type="caution">
    <text evidence="10">The sequence shown here is derived from an EMBL/GenBank/DDBJ whole genome shotgun (WGS) entry which is preliminary data.</text>
</comment>
<dbReference type="RefSeq" id="WP_222580352.1">
    <property type="nucleotide sequence ID" value="NZ_JAHVHU010000010.1"/>
</dbReference>
<reference evidence="10" key="1">
    <citation type="submission" date="2021-06" db="EMBL/GenBank/DDBJ databases">
        <title>44 bacteria genomes isolated from Dapeng, Shenzhen.</title>
        <authorList>
            <person name="Zheng W."/>
            <person name="Yu S."/>
            <person name="Huang Y."/>
        </authorList>
    </citation>
    <scope>NUCLEOTIDE SEQUENCE</scope>
    <source>
        <strain evidence="10">DP5N28-2</strain>
    </source>
</reference>
<feature type="domain" description="Indole-3-glycerol phosphate synthase" evidence="9">
    <location>
        <begin position="4"/>
        <end position="255"/>
    </location>
</feature>
<keyword evidence="5" id="KW-0210">Decarboxylase</keyword>
<dbReference type="GO" id="GO:0000162">
    <property type="term" value="P:L-tryptophan biosynthetic process"/>
    <property type="evidence" value="ECO:0007669"/>
    <property type="project" value="UniProtKB-KW"/>
</dbReference>
<evidence type="ECO:0000256" key="5">
    <source>
        <dbReference type="ARBA" id="ARBA00022793"/>
    </source>
</evidence>
<dbReference type="CDD" id="cd00331">
    <property type="entry name" value="IGPS"/>
    <property type="match status" value="1"/>
</dbReference>
<dbReference type="Pfam" id="PF00218">
    <property type="entry name" value="IGPS"/>
    <property type="match status" value="1"/>
</dbReference>
<keyword evidence="11" id="KW-1185">Reference proteome</keyword>
<gene>
    <name evidence="10" type="primary">trpC</name>
    <name evidence="10" type="ORF">KUV50_11750</name>
</gene>
<comment type="pathway">
    <text evidence="2">Amino-acid biosynthesis; L-tryptophan biosynthesis; L-tryptophan from chorismate: step 4/5.</text>
</comment>
<dbReference type="PROSITE" id="PS00614">
    <property type="entry name" value="IGPS"/>
    <property type="match status" value="1"/>
</dbReference>
<dbReference type="GO" id="GO:0004640">
    <property type="term" value="F:phosphoribosylanthranilate isomerase activity"/>
    <property type="evidence" value="ECO:0007669"/>
    <property type="project" value="TreeGrafter"/>
</dbReference>
<dbReference type="PANTHER" id="PTHR22854">
    <property type="entry name" value="TRYPTOPHAN BIOSYNTHESIS PROTEIN"/>
    <property type="match status" value="1"/>
</dbReference>
<comment type="catalytic activity">
    <reaction evidence="1">
        <text>1-(2-carboxyphenylamino)-1-deoxy-D-ribulose 5-phosphate + H(+) = (1S,2R)-1-C-(indol-3-yl)glycerol 3-phosphate + CO2 + H2O</text>
        <dbReference type="Rhea" id="RHEA:23476"/>
        <dbReference type="ChEBI" id="CHEBI:15377"/>
        <dbReference type="ChEBI" id="CHEBI:15378"/>
        <dbReference type="ChEBI" id="CHEBI:16526"/>
        <dbReference type="ChEBI" id="CHEBI:58613"/>
        <dbReference type="ChEBI" id="CHEBI:58866"/>
        <dbReference type="EC" id="4.1.1.48"/>
    </reaction>
</comment>
<dbReference type="InterPro" id="IPR011060">
    <property type="entry name" value="RibuloseP-bd_barrel"/>
</dbReference>
<dbReference type="SUPFAM" id="SSF51366">
    <property type="entry name" value="Ribulose-phoshate binding barrel"/>
    <property type="match status" value="1"/>
</dbReference>
<keyword evidence="4" id="KW-0028">Amino-acid biosynthesis</keyword>
<dbReference type="PANTHER" id="PTHR22854:SF2">
    <property type="entry name" value="INDOLE-3-GLYCEROL-PHOSPHATE SYNTHASE"/>
    <property type="match status" value="1"/>
</dbReference>
<evidence type="ECO:0000313" key="11">
    <source>
        <dbReference type="Proteomes" id="UP000753961"/>
    </source>
</evidence>
<keyword evidence="7" id="KW-0057">Aromatic amino acid biosynthesis</keyword>
<evidence type="ECO:0000259" key="9">
    <source>
        <dbReference type="Pfam" id="PF00218"/>
    </source>
</evidence>
<evidence type="ECO:0000313" key="10">
    <source>
        <dbReference type="EMBL" id="MBY5958814.1"/>
    </source>
</evidence>
<dbReference type="NCBIfam" id="NF001377">
    <property type="entry name" value="PRK00278.2-4"/>
    <property type="match status" value="1"/>
</dbReference>
<keyword evidence="8 10" id="KW-0456">Lyase</keyword>
<sequence>MDILQKIRKQKEKEVAERKSLYPLKLLQKSMYYDVPVVSLAHYIQRKDKSGIIAEFKKKSPSEGFINQYADVEAVTMGYMQSGASALSVLTDETFFGGSSEDLKTARTYNYCPILRKDFIIDEYQIHETKSIGADALLLIAEMLTGEEVKRFSETAHEIGLEVLLEIHDEDEISKYAEGIAVMGVNNRNLRDFTVDIQHSIDLYSRLPAEPVKISESGIHDARDMIRLYKAGFEGFLVGTQFMRTPHPAKACRSLIEAFQKERQSR</sequence>
<evidence type="ECO:0000256" key="4">
    <source>
        <dbReference type="ARBA" id="ARBA00022605"/>
    </source>
</evidence>
<dbReference type="Proteomes" id="UP000753961">
    <property type="component" value="Unassembled WGS sequence"/>
</dbReference>
<dbReference type="InterPro" id="IPR013798">
    <property type="entry name" value="Indole-3-glycerol_P_synth_dom"/>
</dbReference>
<proteinExistence type="predicted"/>
<dbReference type="FunFam" id="3.20.20.70:FF:000024">
    <property type="entry name" value="Indole-3-glycerol phosphate synthase"/>
    <property type="match status" value="1"/>
</dbReference>
<evidence type="ECO:0000256" key="7">
    <source>
        <dbReference type="ARBA" id="ARBA00023141"/>
    </source>
</evidence>
<evidence type="ECO:0000256" key="2">
    <source>
        <dbReference type="ARBA" id="ARBA00004696"/>
    </source>
</evidence>
<dbReference type="Gene3D" id="3.20.20.70">
    <property type="entry name" value="Aldolase class I"/>
    <property type="match status" value="1"/>
</dbReference>
<dbReference type="InterPro" id="IPR001468">
    <property type="entry name" value="Indole-3-GlycerolPSynthase_CS"/>
</dbReference>